<keyword evidence="3" id="KW-1185">Reference proteome</keyword>
<keyword evidence="1" id="KW-0812">Transmembrane</keyword>
<evidence type="ECO:0000256" key="1">
    <source>
        <dbReference type="SAM" id="Phobius"/>
    </source>
</evidence>
<reference evidence="2 3" key="1">
    <citation type="submission" date="2024-03" db="EMBL/GenBank/DDBJ databases">
        <title>Natural products discovery in diverse microorganisms through a two-stage MS feature dereplication strategy.</title>
        <authorList>
            <person name="Zhang R."/>
        </authorList>
    </citation>
    <scope>NUCLEOTIDE SEQUENCE [LARGE SCALE GENOMIC DNA]</scope>
    <source>
        <strain evidence="2 3">18930</strain>
    </source>
</reference>
<dbReference type="EMBL" id="CP147846">
    <property type="protein sequence ID" value="WXG69294.1"/>
    <property type="molecule type" value="Genomic_DNA"/>
</dbReference>
<feature type="transmembrane region" description="Helical" evidence="1">
    <location>
        <begin position="117"/>
        <end position="140"/>
    </location>
</feature>
<keyword evidence="1" id="KW-0472">Membrane</keyword>
<dbReference type="RefSeq" id="WP_338890017.1">
    <property type="nucleotide sequence ID" value="NZ_CP147846.1"/>
</dbReference>
<feature type="transmembrane region" description="Helical" evidence="1">
    <location>
        <begin position="47"/>
        <end position="72"/>
    </location>
</feature>
<protein>
    <submittedName>
        <fullName evidence="2">Uncharacterized protein</fullName>
    </submittedName>
</protein>
<proteinExistence type="predicted"/>
<name>A0ABZ2PJF8_9NOCA</name>
<accession>A0ABZ2PJF8</accession>
<organism evidence="2 3">
    <name type="scientific">Rhodococcus sovatensis</name>
    <dbReference type="NCBI Taxonomy" id="1805840"/>
    <lineage>
        <taxon>Bacteria</taxon>
        <taxon>Bacillati</taxon>
        <taxon>Actinomycetota</taxon>
        <taxon>Actinomycetes</taxon>
        <taxon>Mycobacteriales</taxon>
        <taxon>Nocardiaceae</taxon>
        <taxon>Rhodococcus</taxon>
    </lineage>
</organism>
<dbReference type="Proteomes" id="UP001432000">
    <property type="component" value="Chromosome"/>
</dbReference>
<evidence type="ECO:0000313" key="3">
    <source>
        <dbReference type="Proteomes" id="UP001432000"/>
    </source>
</evidence>
<gene>
    <name evidence="2" type="ORF">WDS16_01645</name>
</gene>
<evidence type="ECO:0000313" key="2">
    <source>
        <dbReference type="EMBL" id="WXG69294.1"/>
    </source>
</evidence>
<keyword evidence="1" id="KW-1133">Transmembrane helix</keyword>
<feature type="transmembrane region" description="Helical" evidence="1">
    <location>
        <begin position="21"/>
        <end position="41"/>
    </location>
</feature>
<sequence length="151" mass="15994">MDDLPPMRPVSVPPDEPRSTAPWWKVALAFVAVVALGATTATRNGSWWIIALAVVMVVGGAVLCVQSTARILAENRGRRIPWFGSPAVRPRALDFKLGLGAPAVMFGAGSLGNNTALYWPITTIVAGVLFVGSSWAAFALHNRRVTAISDA</sequence>